<keyword evidence="1" id="KW-0472">Membrane</keyword>
<feature type="transmembrane region" description="Helical" evidence="1">
    <location>
        <begin position="71"/>
        <end position="93"/>
    </location>
</feature>
<dbReference type="AlphaFoldDB" id="A0A1Y2GVB3"/>
<evidence type="ECO:0000313" key="2">
    <source>
        <dbReference type="EMBL" id="ORZ25003.1"/>
    </source>
</evidence>
<dbReference type="GeneID" id="33568256"/>
<dbReference type="Proteomes" id="UP000193648">
    <property type="component" value="Unassembled WGS sequence"/>
</dbReference>
<evidence type="ECO:0000313" key="3">
    <source>
        <dbReference type="Proteomes" id="UP000193648"/>
    </source>
</evidence>
<evidence type="ECO:0000256" key="1">
    <source>
        <dbReference type="SAM" id="Phobius"/>
    </source>
</evidence>
<proteinExistence type="predicted"/>
<dbReference type="RefSeq" id="XP_021883984.1">
    <property type="nucleotide sequence ID" value="XM_022026413.1"/>
</dbReference>
<comment type="caution">
    <text evidence="2">The sequence shown here is derived from an EMBL/GenBank/DDBJ whole genome shotgun (WGS) entry which is preliminary data.</text>
</comment>
<protein>
    <submittedName>
        <fullName evidence="2">Uncharacterized protein</fullName>
    </submittedName>
</protein>
<accession>A0A1Y2GVB3</accession>
<sequence length="103" mass="12276">MANKRTKEEWWRDNKDHVSDNGKRAVAEAKIYLFMRRLVPSPLRKCIFTKMFPFLDATYWRGWERAYMRSLVWLFVLPAHSIFQLASPIQMSFACMLTGSLDR</sequence>
<keyword evidence="1" id="KW-1133">Transmembrane helix</keyword>
<name>A0A1Y2GVB3_9FUNG</name>
<organism evidence="2 3">
    <name type="scientific">Lobosporangium transversale</name>
    <dbReference type="NCBI Taxonomy" id="64571"/>
    <lineage>
        <taxon>Eukaryota</taxon>
        <taxon>Fungi</taxon>
        <taxon>Fungi incertae sedis</taxon>
        <taxon>Mucoromycota</taxon>
        <taxon>Mortierellomycotina</taxon>
        <taxon>Mortierellomycetes</taxon>
        <taxon>Mortierellales</taxon>
        <taxon>Mortierellaceae</taxon>
        <taxon>Lobosporangium</taxon>
    </lineage>
</organism>
<gene>
    <name evidence="2" type="ORF">BCR41DRAFT_368811</name>
</gene>
<keyword evidence="3" id="KW-1185">Reference proteome</keyword>
<reference evidence="2 3" key="1">
    <citation type="submission" date="2016-07" db="EMBL/GenBank/DDBJ databases">
        <title>Pervasive Adenine N6-methylation of Active Genes in Fungi.</title>
        <authorList>
            <consortium name="DOE Joint Genome Institute"/>
            <person name="Mondo S.J."/>
            <person name="Dannebaum R.O."/>
            <person name="Kuo R.C."/>
            <person name="Labutti K."/>
            <person name="Haridas S."/>
            <person name="Kuo A."/>
            <person name="Salamov A."/>
            <person name="Ahrendt S.R."/>
            <person name="Lipzen A."/>
            <person name="Sullivan W."/>
            <person name="Andreopoulos W.B."/>
            <person name="Clum A."/>
            <person name="Lindquist E."/>
            <person name="Daum C."/>
            <person name="Ramamoorthy G.K."/>
            <person name="Gryganskyi A."/>
            <person name="Culley D."/>
            <person name="Magnuson J.K."/>
            <person name="James T.Y."/>
            <person name="O'Malley M.A."/>
            <person name="Stajich J.E."/>
            <person name="Spatafora J.W."/>
            <person name="Visel A."/>
            <person name="Grigoriev I.V."/>
        </authorList>
    </citation>
    <scope>NUCLEOTIDE SEQUENCE [LARGE SCALE GENOMIC DNA]</scope>
    <source>
        <strain evidence="2 3">NRRL 3116</strain>
    </source>
</reference>
<keyword evidence="1" id="KW-0812">Transmembrane</keyword>
<dbReference type="EMBL" id="MCFF01000008">
    <property type="protein sequence ID" value="ORZ25003.1"/>
    <property type="molecule type" value="Genomic_DNA"/>
</dbReference>
<dbReference type="InParanoid" id="A0A1Y2GVB3"/>